<accession>A0ABT0N562</accession>
<dbReference type="PANTHER" id="PTHR23407:SF1">
    <property type="entry name" value="5-FORMYLTETRAHYDROFOLATE CYCLO-LIGASE"/>
    <property type="match status" value="1"/>
</dbReference>
<proteinExistence type="inferred from homology"/>
<dbReference type="EC" id="6.3.3.2" evidence="4"/>
<dbReference type="PANTHER" id="PTHR23407">
    <property type="entry name" value="ATPASE INHIBITOR/5-FORMYLTETRAHYDROFOLATE CYCLO-LIGASE"/>
    <property type="match status" value="1"/>
</dbReference>
<dbReference type="InterPro" id="IPR002698">
    <property type="entry name" value="FTHF_cligase"/>
</dbReference>
<keyword evidence="4" id="KW-0460">Magnesium</keyword>
<dbReference type="InterPro" id="IPR037171">
    <property type="entry name" value="NagB/RpiA_transferase-like"/>
</dbReference>
<reference evidence="5 6" key="1">
    <citation type="submission" date="2022-01" db="EMBL/GenBank/DDBJ databases">
        <title>Whole genome-based taxonomy of the Shewanellaceae.</title>
        <authorList>
            <person name="Martin-Rodriguez A.J."/>
        </authorList>
    </citation>
    <scope>NUCLEOTIDE SEQUENCE [LARGE SCALE GENOMIC DNA]</scope>
    <source>
        <strain evidence="5 6">DSM 21332</strain>
    </source>
</reference>
<keyword evidence="2 4" id="KW-0547">Nucleotide-binding</keyword>
<dbReference type="Proteomes" id="UP001202831">
    <property type="component" value="Unassembled WGS sequence"/>
</dbReference>
<evidence type="ECO:0000256" key="1">
    <source>
        <dbReference type="ARBA" id="ARBA00010638"/>
    </source>
</evidence>
<keyword evidence="4" id="KW-0479">Metal-binding</keyword>
<evidence type="ECO:0000313" key="5">
    <source>
        <dbReference type="EMBL" id="MCL2913549.1"/>
    </source>
</evidence>
<name>A0ABT0N562_9GAMM</name>
<dbReference type="RefSeq" id="WP_249248297.1">
    <property type="nucleotide sequence ID" value="NZ_JAKIKT010000002.1"/>
</dbReference>
<dbReference type="EMBL" id="JAKIKT010000002">
    <property type="protein sequence ID" value="MCL2913549.1"/>
    <property type="molecule type" value="Genomic_DNA"/>
</dbReference>
<comment type="similarity">
    <text evidence="1 4">Belongs to the 5-formyltetrahydrofolate cyclo-ligase family.</text>
</comment>
<evidence type="ECO:0000256" key="4">
    <source>
        <dbReference type="RuleBase" id="RU361279"/>
    </source>
</evidence>
<organism evidence="5 6">
    <name type="scientific">Shewanella corallii</name>
    <dbReference type="NCBI Taxonomy" id="560080"/>
    <lineage>
        <taxon>Bacteria</taxon>
        <taxon>Pseudomonadati</taxon>
        <taxon>Pseudomonadota</taxon>
        <taxon>Gammaproteobacteria</taxon>
        <taxon>Alteromonadales</taxon>
        <taxon>Shewanellaceae</taxon>
        <taxon>Shewanella</taxon>
    </lineage>
</organism>
<evidence type="ECO:0000256" key="2">
    <source>
        <dbReference type="ARBA" id="ARBA00022741"/>
    </source>
</evidence>
<dbReference type="PIRSF" id="PIRSF006806">
    <property type="entry name" value="FTHF_cligase"/>
    <property type="match status" value="1"/>
</dbReference>
<comment type="catalytic activity">
    <reaction evidence="4">
        <text>(6S)-5-formyl-5,6,7,8-tetrahydrofolate + ATP = (6R)-5,10-methenyltetrahydrofolate + ADP + phosphate</text>
        <dbReference type="Rhea" id="RHEA:10488"/>
        <dbReference type="ChEBI" id="CHEBI:30616"/>
        <dbReference type="ChEBI" id="CHEBI:43474"/>
        <dbReference type="ChEBI" id="CHEBI:57455"/>
        <dbReference type="ChEBI" id="CHEBI:57457"/>
        <dbReference type="ChEBI" id="CHEBI:456216"/>
        <dbReference type="EC" id="6.3.3.2"/>
    </reaction>
</comment>
<keyword evidence="6" id="KW-1185">Reference proteome</keyword>
<comment type="caution">
    <text evidence="5">The sequence shown here is derived from an EMBL/GenBank/DDBJ whole genome shotgun (WGS) entry which is preliminary data.</text>
</comment>
<evidence type="ECO:0000256" key="3">
    <source>
        <dbReference type="ARBA" id="ARBA00022840"/>
    </source>
</evidence>
<evidence type="ECO:0000313" key="6">
    <source>
        <dbReference type="Proteomes" id="UP001202831"/>
    </source>
</evidence>
<dbReference type="NCBIfam" id="TIGR02727">
    <property type="entry name" value="MTHFS_bact"/>
    <property type="match status" value="1"/>
</dbReference>
<dbReference type="SUPFAM" id="SSF100950">
    <property type="entry name" value="NagB/RpiA/CoA transferase-like"/>
    <property type="match status" value="1"/>
</dbReference>
<comment type="cofactor">
    <cofactor evidence="4">
        <name>Mg(2+)</name>
        <dbReference type="ChEBI" id="CHEBI:18420"/>
    </cofactor>
</comment>
<dbReference type="Pfam" id="PF01812">
    <property type="entry name" value="5-FTHF_cyc-lig"/>
    <property type="match status" value="1"/>
</dbReference>
<keyword evidence="3 4" id="KW-0067">ATP-binding</keyword>
<sequence length="196" mass="22000">METRAELRRRIRQQRSKLTAAQQTEATQQLVDLLLPELLKRQVQHIALYLSNDGELNTLPLIQALWQHNILVALPVLHPFSPGHLLFLHYHPDSPMTTNRYGIAEPRLDISQLVPLHKLDLILTPLVAFDKQGNRLGMGGGFYDRTLACSNAPAAMGIAHECQKVSALPVESWDIPLPEIATPDALYQFSTPNLHL</sequence>
<dbReference type="GO" id="GO:0030272">
    <property type="term" value="F:5-formyltetrahydrofolate cyclo-ligase activity"/>
    <property type="evidence" value="ECO:0007669"/>
    <property type="project" value="UniProtKB-EC"/>
</dbReference>
<dbReference type="Gene3D" id="3.40.50.10420">
    <property type="entry name" value="NagB/RpiA/CoA transferase-like"/>
    <property type="match status" value="1"/>
</dbReference>
<dbReference type="InterPro" id="IPR024185">
    <property type="entry name" value="FTHF_cligase-like_sf"/>
</dbReference>
<gene>
    <name evidence="5" type="ORF">L2725_07075</name>
</gene>
<protein>
    <recommendedName>
        <fullName evidence="4">5-formyltetrahydrofolate cyclo-ligase</fullName>
        <ecNumber evidence="4">6.3.3.2</ecNumber>
    </recommendedName>
</protein>
<keyword evidence="5" id="KW-0436">Ligase</keyword>